<evidence type="ECO:0008006" key="3">
    <source>
        <dbReference type="Google" id="ProtNLM"/>
    </source>
</evidence>
<dbReference type="Proteomes" id="UP001189429">
    <property type="component" value="Unassembled WGS sequence"/>
</dbReference>
<evidence type="ECO:0000313" key="1">
    <source>
        <dbReference type="EMBL" id="CAK0906207.1"/>
    </source>
</evidence>
<reference evidence="1" key="1">
    <citation type="submission" date="2023-10" db="EMBL/GenBank/DDBJ databases">
        <authorList>
            <person name="Chen Y."/>
            <person name="Shah S."/>
            <person name="Dougan E. K."/>
            <person name="Thang M."/>
            <person name="Chan C."/>
        </authorList>
    </citation>
    <scope>NUCLEOTIDE SEQUENCE [LARGE SCALE GENOMIC DNA]</scope>
</reference>
<proteinExistence type="predicted"/>
<gene>
    <name evidence="1" type="ORF">PCOR1329_LOCUS81620</name>
</gene>
<dbReference type="EMBL" id="CAUYUJ010021660">
    <property type="protein sequence ID" value="CAK0906207.1"/>
    <property type="molecule type" value="Genomic_DNA"/>
</dbReference>
<evidence type="ECO:0000313" key="2">
    <source>
        <dbReference type="Proteomes" id="UP001189429"/>
    </source>
</evidence>
<sequence>MKFPVFVLFFALSICSARYVVNWFWDGLVVSLLTARAETNTYAPWTSLSMLLATFSSSSRNMGLSFTSGALTVPRSPRCQLSMTAFWFSIGELESILQYGHGDRQGCKVGAAIYNAACDIPLQFARQWLERAGVAIDCVLHRTCFFQKKLRGGCGVSRCLQGSPPRQELTFRILMASALAPWLLLLRDCVLP</sequence>
<name>A0ABN9Y197_9DINO</name>
<protein>
    <recommendedName>
        <fullName evidence="3">Solute carrier family 40 protein</fullName>
    </recommendedName>
</protein>
<accession>A0ABN9Y197</accession>
<comment type="caution">
    <text evidence="1">The sequence shown here is derived from an EMBL/GenBank/DDBJ whole genome shotgun (WGS) entry which is preliminary data.</text>
</comment>
<keyword evidence="2" id="KW-1185">Reference proteome</keyword>
<organism evidence="1 2">
    <name type="scientific">Prorocentrum cordatum</name>
    <dbReference type="NCBI Taxonomy" id="2364126"/>
    <lineage>
        <taxon>Eukaryota</taxon>
        <taxon>Sar</taxon>
        <taxon>Alveolata</taxon>
        <taxon>Dinophyceae</taxon>
        <taxon>Prorocentrales</taxon>
        <taxon>Prorocentraceae</taxon>
        <taxon>Prorocentrum</taxon>
    </lineage>
</organism>